<evidence type="ECO:0000256" key="2">
    <source>
        <dbReference type="ARBA" id="ARBA00022723"/>
    </source>
</evidence>
<evidence type="ECO:0000256" key="13">
    <source>
        <dbReference type="ARBA" id="ARBA00038058"/>
    </source>
</evidence>
<evidence type="ECO:0000256" key="4">
    <source>
        <dbReference type="ARBA" id="ARBA00022763"/>
    </source>
</evidence>
<keyword evidence="12" id="KW-0413">Isomerase</keyword>
<keyword evidence="16" id="KW-1185">Reference proteome</keyword>
<keyword evidence="9" id="KW-0411">Iron-sulfur</keyword>
<dbReference type="SUPFAM" id="SSF52540">
    <property type="entry name" value="P-loop containing nucleoside triphosphate hydrolases"/>
    <property type="match status" value="1"/>
</dbReference>
<evidence type="ECO:0000256" key="11">
    <source>
        <dbReference type="ARBA" id="ARBA00023204"/>
    </source>
</evidence>
<evidence type="ECO:0000256" key="9">
    <source>
        <dbReference type="ARBA" id="ARBA00023014"/>
    </source>
</evidence>
<comment type="similarity">
    <text evidence="13">Belongs to the helicase family. DinG subfamily.</text>
</comment>
<dbReference type="GO" id="GO:0005524">
    <property type="term" value="F:ATP binding"/>
    <property type="evidence" value="ECO:0007669"/>
    <property type="project" value="UniProtKB-KW"/>
</dbReference>
<dbReference type="Proteomes" id="UP000467132">
    <property type="component" value="Unassembled WGS sequence"/>
</dbReference>
<accession>A0A845QXU4</accession>
<evidence type="ECO:0000256" key="10">
    <source>
        <dbReference type="ARBA" id="ARBA00023125"/>
    </source>
</evidence>
<dbReference type="InterPro" id="IPR045028">
    <property type="entry name" value="DinG/Rad3-like"/>
</dbReference>
<evidence type="ECO:0000256" key="12">
    <source>
        <dbReference type="ARBA" id="ARBA00023235"/>
    </source>
</evidence>
<keyword evidence="5" id="KW-0378">Hydrolase</keyword>
<proteinExistence type="inferred from homology"/>
<reference evidence="15 16" key="1">
    <citation type="submission" date="2018-08" db="EMBL/GenBank/DDBJ databases">
        <title>Murine metabolic-syndrome-specific gut microbial biobank.</title>
        <authorList>
            <person name="Liu C."/>
        </authorList>
    </citation>
    <scope>NUCLEOTIDE SEQUENCE [LARGE SCALE GENOMIC DNA]</scope>
    <source>
        <strain evidence="15 16">583</strain>
    </source>
</reference>
<evidence type="ECO:0000256" key="6">
    <source>
        <dbReference type="ARBA" id="ARBA00022806"/>
    </source>
</evidence>
<dbReference type="GO" id="GO:0006281">
    <property type="term" value="P:DNA repair"/>
    <property type="evidence" value="ECO:0007669"/>
    <property type="project" value="UniProtKB-KW"/>
</dbReference>
<evidence type="ECO:0000256" key="5">
    <source>
        <dbReference type="ARBA" id="ARBA00022801"/>
    </source>
</evidence>
<gene>
    <name evidence="15" type="ORF">D3Z33_05560</name>
</gene>
<organism evidence="15 16">
    <name type="scientific">Senegalia massiliensis</name>
    <dbReference type="NCBI Taxonomy" id="1720316"/>
    <lineage>
        <taxon>Bacteria</taxon>
        <taxon>Bacillati</taxon>
        <taxon>Bacillota</taxon>
        <taxon>Clostridia</taxon>
        <taxon>Eubacteriales</taxon>
        <taxon>Clostridiaceae</taxon>
        <taxon>Senegalia</taxon>
    </lineage>
</organism>
<evidence type="ECO:0000259" key="14">
    <source>
        <dbReference type="PROSITE" id="PS51193"/>
    </source>
</evidence>
<keyword evidence="7" id="KW-0067">ATP-binding</keyword>
<dbReference type="Pfam" id="PF06733">
    <property type="entry name" value="DEAD_2"/>
    <property type="match status" value="1"/>
</dbReference>
<evidence type="ECO:0000256" key="1">
    <source>
        <dbReference type="ARBA" id="ARBA00022485"/>
    </source>
</evidence>
<dbReference type="Pfam" id="PF13307">
    <property type="entry name" value="Helicase_C_2"/>
    <property type="match status" value="1"/>
</dbReference>
<keyword evidence="1" id="KW-0004">4Fe-4S</keyword>
<dbReference type="Gene3D" id="3.90.320.10">
    <property type="match status" value="1"/>
</dbReference>
<keyword evidence="10" id="KW-0238">DNA-binding</keyword>
<keyword evidence="3" id="KW-0547">Nucleotide-binding</keyword>
<dbReference type="GO" id="GO:0016818">
    <property type="term" value="F:hydrolase activity, acting on acid anhydrides, in phosphorus-containing anhydrides"/>
    <property type="evidence" value="ECO:0007669"/>
    <property type="project" value="InterPro"/>
</dbReference>
<dbReference type="Gene3D" id="3.40.50.300">
    <property type="entry name" value="P-loop containing nucleotide triphosphate hydrolases"/>
    <property type="match status" value="2"/>
</dbReference>
<evidence type="ECO:0000313" key="16">
    <source>
        <dbReference type="Proteomes" id="UP000467132"/>
    </source>
</evidence>
<dbReference type="PANTHER" id="PTHR11472:SF34">
    <property type="entry name" value="REGULATOR OF TELOMERE ELONGATION HELICASE 1"/>
    <property type="match status" value="1"/>
</dbReference>
<dbReference type="EMBL" id="QXXA01000005">
    <property type="protein sequence ID" value="NBI06326.1"/>
    <property type="molecule type" value="Genomic_DNA"/>
</dbReference>
<keyword evidence="4" id="KW-0227">DNA damage</keyword>
<keyword evidence="11" id="KW-0234">DNA repair</keyword>
<evidence type="ECO:0000313" key="15">
    <source>
        <dbReference type="EMBL" id="NBI06326.1"/>
    </source>
</evidence>
<dbReference type="GO" id="GO:0003677">
    <property type="term" value="F:DNA binding"/>
    <property type="evidence" value="ECO:0007669"/>
    <property type="project" value="UniProtKB-KW"/>
</dbReference>
<dbReference type="InterPro" id="IPR042493">
    <property type="entry name" value="XPD_DNA_FeS"/>
</dbReference>
<dbReference type="InterPro" id="IPR006554">
    <property type="entry name" value="Helicase-like_DEXD_c2"/>
</dbReference>
<name>A0A845QXU4_9CLOT</name>
<dbReference type="InterPro" id="IPR006555">
    <property type="entry name" value="ATP-dep_Helicase_C"/>
</dbReference>
<dbReference type="AlphaFoldDB" id="A0A845QXU4"/>
<dbReference type="SMART" id="SM00488">
    <property type="entry name" value="DEXDc2"/>
    <property type="match status" value="1"/>
</dbReference>
<feature type="domain" description="Helicase ATP-binding" evidence="14">
    <location>
        <begin position="208"/>
        <end position="468"/>
    </location>
</feature>
<dbReference type="SMART" id="SM00491">
    <property type="entry name" value="HELICc2"/>
    <property type="match status" value="1"/>
</dbReference>
<dbReference type="Gene3D" id="1.10.30.20">
    <property type="entry name" value="Bacterial XPD DNA helicase, FeS cluster domain"/>
    <property type="match status" value="1"/>
</dbReference>
<evidence type="ECO:0000256" key="7">
    <source>
        <dbReference type="ARBA" id="ARBA00022840"/>
    </source>
</evidence>
<dbReference type="GO" id="GO:0051539">
    <property type="term" value="F:4 iron, 4 sulfur cluster binding"/>
    <property type="evidence" value="ECO:0007669"/>
    <property type="project" value="UniProtKB-KW"/>
</dbReference>
<dbReference type="InterPro" id="IPR014013">
    <property type="entry name" value="Helic_SF1/SF2_ATP-bd_DinG/Rad3"/>
</dbReference>
<dbReference type="GO" id="GO:0046872">
    <property type="term" value="F:metal ion binding"/>
    <property type="evidence" value="ECO:0007669"/>
    <property type="project" value="UniProtKB-KW"/>
</dbReference>
<dbReference type="InterPro" id="IPR027417">
    <property type="entry name" value="P-loop_NTPase"/>
</dbReference>
<keyword evidence="8" id="KW-0408">Iron</keyword>
<comment type="caution">
    <text evidence="15">The sequence shown here is derived from an EMBL/GenBank/DDBJ whole genome shotgun (WGS) entry which is preliminary data.</text>
</comment>
<protein>
    <submittedName>
        <fullName evidence="15">ATP-dependent DNA helicase</fullName>
    </submittedName>
</protein>
<dbReference type="InterPro" id="IPR011604">
    <property type="entry name" value="PDDEXK-like_dom_sf"/>
</dbReference>
<evidence type="ECO:0000256" key="3">
    <source>
        <dbReference type="ARBA" id="ARBA00022741"/>
    </source>
</evidence>
<dbReference type="PANTHER" id="PTHR11472">
    <property type="entry name" value="DNA REPAIR DEAD HELICASE RAD3/XP-D SUBFAMILY MEMBER"/>
    <property type="match status" value="1"/>
</dbReference>
<dbReference type="PROSITE" id="PS51193">
    <property type="entry name" value="HELICASE_ATP_BIND_2"/>
    <property type="match status" value="1"/>
</dbReference>
<sequence length="789" mass="92849">MSNYSYIIIYPKSYFCNHKYDKIILVIKFMNIKISVRNLVEFILRSGDINSTYIGRNRMTEGTRIHQLVQKKMDKNYMPEVTLKTEVEFEDLILTVGGRADGIITEKEKVIIDEIKSTTTSLEKIDENFNELHWAQAKCYAYIHSMDNNLERIDIQLTYVEIDTEEIKRIRNTYTYKELEKFFKNLTDRYYIWADLSRKWIRTRDESIKKLQFPFDNYRKGQRKLSVGIYRTIEQEKKLFAQAPTGIGKTISTIFPSVKAIGESKGEKIFYLTAKTITRTVAEDSFNILKNKGLRFKVITLTAKDKICFCKESSCNPDECEFAKGHFDRINDAIYDLITNEDIISRETIEKYSLKHKVCPFEFSLDISIWADSVICDYNYVFDPKAKLKRFFIEDKNKYIFLIDEAHNLVDRSRDMFSAELFKNDFLELKRLFKDIEPKMAKSLDKINRYFLKIKKKCENNDYFLEKEEPEDIFYPLKGFVKKADNWLKENGDKKEHKDLLELYFNVLSFLRVSEDYDDRFVTYTELQGKNVKLKMFCLDPSYLLSTTLGSGLSSILFSATLSPIDYYKDILGGNEKDNVMILDSPFDPRNLKIIIKDSISTKYRDRKYSYEKIANVIYDTTKYKEGNYIVFFPSYKYMEDVYDVFIEKFPQFRTMVQEIGMKEEEREEFLKSFKQNPTNTLIAFAVMGGIFSEGIDLKGDRLTGAIIVGIGLPKICLERNIIREYFNEKNGLGYEYAYMYPGMNKVLQSMGRVIRTETDKGIVCLIGRRFGKWGQFRHIIKGKTTNKY</sequence>
<keyword evidence="2" id="KW-0479">Metal-binding</keyword>
<dbReference type="Gene3D" id="1.10.275.40">
    <property type="match status" value="1"/>
</dbReference>
<evidence type="ECO:0000256" key="8">
    <source>
        <dbReference type="ARBA" id="ARBA00023004"/>
    </source>
</evidence>
<dbReference type="InterPro" id="IPR010614">
    <property type="entry name" value="RAD3-like_helicase_DEAD"/>
</dbReference>
<dbReference type="GO" id="GO:0003678">
    <property type="term" value="F:DNA helicase activity"/>
    <property type="evidence" value="ECO:0007669"/>
    <property type="project" value="InterPro"/>
</dbReference>
<keyword evidence="6 15" id="KW-0347">Helicase</keyword>